<feature type="domain" description="SIS" evidence="3">
    <location>
        <begin position="53"/>
        <end position="216"/>
    </location>
</feature>
<dbReference type="GO" id="GO:0016835">
    <property type="term" value="F:carbon-oxygen lyase activity"/>
    <property type="evidence" value="ECO:0007669"/>
    <property type="project" value="InterPro"/>
</dbReference>
<dbReference type="SUPFAM" id="SSF53697">
    <property type="entry name" value="SIS domain"/>
    <property type="match status" value="1"/>
</dbReference>
<dbReference type="Gene3D" id="1.10.8.1080">
    <property type="match status" value="1"/>
</dbReference>
<dbReference type="AlphaFoldDB" id="A0A8J7MR22"/>
<accession>A0A8J7MR22</accession>
<keyword evidence="1 4" id="KW-0456">Lyase</keyword>
<dbReference type="RefSeq" id="WP_202658457.1">
    <property type="nucleotide sequence ID" value="NZ_JAESVP010000002.1"/>
</dbReference>
<dbReference type="EC" id="4.2.1.126" evidence="4"/>
<dbReference type="GO" id="GO:0016803">
    <property type="term" value="F:ether hydrolase activity"/>
    <property type="evidence" value="ECO:0007669"/>
    <property type="project" value="TreeGrafter"/>
</dbReference>
<dbReference type="PANTHER" id="PTHR10088">
    <property type="entry name" value="GLUCOKINASE REGULATORY PROTEIN"/>
    <property type="match status" value="1"/>
</dbReference>
<protein>
    <submittedName>
        <fullName evidence="4">N-acetylmuramic acid 6-phosphate etherase</fullName>
        <ecNumber evidence="4">4.2.1.126</ecNumber>
    </submittedName>
</protein>
<reference evidence="4" key="1">
    <citation type="submission" date="2021-01" db="EMBL/GenBank/DDBJ databases">
        <title>Genome seq and assembly of Tabrizicola sp. KVB23.</title>
        <authorList>
            <person name="Chhetri G."/>
        </authorList>
    </citation>
    <scope>NUCLEOTIDE SEQUENCE</scope>
    <source>
        <strain evidence="4">KVB23</strain>
    </source>
</reference>
<dbReference type="InterPro" id="IPR046348">
    <property type="entry name" value="SIS_dom_sf"/>
</dbReference>
<comment type="caution">
    <text evidence="4">The sequence shown here is derived from an EMBL/GenBank/DDBJ whole genome shotgun (WGS) entry which is preliminary data.</text>
</comment>
<keyword evidence="2" id="KW-0119">Carbohydrate metabolism</keyword>
<keyword evidence="5" id="KW-1185">Reference proteome</keyword>
<dbReference type="GO" id="GO:0009254">
    <property type="term" value="P:peptidoglycan turnover"/>
    <property type="evidence" value="ECO:0007669"/>
    <property type="project" value="TreeGrafter"/>
</dbReference>
<dbReference type="Pfam" id="PF13580">
    <property type="entry name" value="SIS_2"/>
    <property type="match status" value="1"/>
</dbReference>
<sequence>MTTPATERRHPQTQGLQALPGAAVLSLALDSQIAALSAVRPALPALERAALAAAQALSSGGKLAYVGAGSSGLMALADCLELSGTFGIAPDRTPMLFAGGATALLHMTGAVEDDLSLAGADFSRANLGAGDVALCISASGSTPYTLAVARLCKAAGTVVIGLAHAPGTPLLDLADIPVCLETGPEIVAGSTRLGAATAQKAALNLISVLVGLRLGHVHDGFMVNLVADNAKLVDRAARIVAALSGQPVARAHEALAATSGAVKPAVLVAAGAAPAKAQSLLTDSGGHLGPALEQLK</sequence>
<dbReference type="InterPro" id="IPR040190">
    <property type="entry name" value="MURQ/GCKR"/>
</dbReference>
<dbReference type="CDD" id="cd05007">
    <property type="entry name" value="SIS_Etherase"/>
    <property type="match status" value="1"/>
</dbReference>
<dbReference type="Gene3D" id="3.40.50.10490">
    <property type="entry name" value="Glucose-6-phosphate isomerase like protein, domain 1"/>
    <property type="match status" value="1"/>
</dbReference>
<dbReference type="InterPro" id="IPR001347">
    <property type="entry name" value="SIS_dom"/>
</dbReference>
<name>A0A8J7MR22_9RHOB</name>
<dbReference type="GO" id="GO:0097367">
    <property type="term" value="F:carbohydrate derivative binding"/>
    <property type="evidence" value="ECO:0007669"/>
    <property type="project" value="InterPro"/>
</dbReference>
<evidence type="ECO:0000259" key="3">
    <source>
        <dbReference type="PROSITE" id="PS51464"/>
    </source>
</evidence>
<dbReference type="Proteomes" id="UP000619033">
    <property type="component" value="Unassembled WGS sequence"/>
</dbReference>
<evidence type="ECO:0000256" key="2">
    <source>
        <dbReference type="ARBA" id="ARBA00023277"/>
    </source>
</evidence>
<organism evidence="4 5">
    <name type="scientific">Fuscibacter oryzae</name>
    <dbReference type="NCBI Taxonomy" id="2803939"/>
    <lineage>
        <taxon>Bacteria</taxon>
        <taxon>Pseudomonadati</taxon>
        <taxon>Pseudomonadota</taxon>
        <taxon>Alphaproteobacteria</taxon>
        <taxon>Rhodobacterales</taxon>
        <taxon>Paracoccaceae</taxon>
        <taxon>Fuscibacter</taxon>
    </lineage>
</organism>
<dbReference type="GO" id="GO:0046348">
    <property type="term" value="P:amino sugar catabolic process"/>
    <property type="evidence" value="ECO:0007669"/>
    <property type="project" value="InterPro"/>
</dbReference>
<dbReference type="PROSITE" id="PS51464">
    <property type="entry name" value="SIS"/>
    <property type="match status" value="1"/>
</dbReference>
<dbReference type="EMBL" id="JAESVP010000002">
    <property type="protein sequence ID" value="MBL4927314.1"/>
    <property type="molecule type" value="Genomic_DNA"/>
</dbReference>
<gene>
    <name evidence="4" type="ORF">JI744_04270</name>
</gene>
<dbReference type="NCBIfam" id="NF003915">
    <property type="entry name" value="PRK05441.1"/>
    <property type="match status" value="1"/>
</dbReference>
<dbReference type="PANTHER" id="PTHR10088:SF4">
    <property type="entry name" value="GLUCOKINASE REGULATORY PROTEIN"/>
    <property type="match status" value="1"/>
</dbReference>
<dbReference type="InterPro" id="IPR005488">
    <property type="entry name" value="Etherase_MurQ"/>
</dbReference>
<evidence type="ECO:0000256" key="1">
    <source>
        <dbReference type="ARBA" id="ARBA00023239"/>
    </source>
</evidence>
<evidence type="ECO:0000313" key="5">
    <source>
        <dbReference type="Proteomes" id="UP000619033"/>
    </source>
</evidence>
<evidence type="ECO:0000313" key="4">
    <source>
        <dbReference type="EMBL" id="MBL4927314.1"/>
    </source>
</evidence>
<proteinExistence type="predicted"/>